<evidence type="ECO:0000313" key="3">
    <source>
        <dbReference type="Proteomes" id="UP000319525"/>
    </source>
</evidence>
<feature type="region of interest" description="Disordered" evidence="1">
    <location>
        <begin position="35"/>
        <end position="77"/>
    </location>
</feature>
<name>A0A4Y3QQH9_MICTE</name>
<dbReference type="EMBL" id="BJML01000021">
    <property type="protein sequence ID" value="GEB47442.1"/>
    <property type="molecule type" value="Genomic_DNA"/>
</dbReference>
<reference evidence="2 3" key="1">
    <citation type="submission" date="2019-06" db="EMBL/GenBank/DDBJ databases">
        <title>Whole genome shotgun sequence of Microbacterium testaceum NBRC 12675.</title>
        <authorList>
            <person name="Hosoyama A."/>
            <person name="Uohara A."/>
            <person name="Ohji S."/>
            <person name="Ichikawa N."/>
        </authorList>
    </citation>
    <scope>NUCLEOTIDE SEQUENCE [LARGE SCALE GENOMIC DNA]</scope>
    <source>
        <strain evidence="2 3">NBRC 12675</strain>
    </source>
</reference>
<dbReference type="Proteomes" id="UP000319525">
    <property type="component" value="Unassembled WGS sequence"/>
</dbReference>
<proteinExistence type="predicted"/>
<comment type="caution">
    <text evidence="2">The sequence shown here is derived from an EMBL/GenBank/DDBJ whole genome shotgun (WGS) entry which is preliminary data.</text>
</comment>
<sequence>MPTGSAHDRFVNEIGADGAVIDQRSFPCRCMIGEDHLDENSSWGNEPDEPDNGTMPFAGDEETYDSSGRDEDYDFRP</sequence>
<feature type="compositionally biased region" description="Basic and acidic residues" evidence="1">
    <location>
        <begin position="67"/>
        <end position="77"/>
    </location>
</feature>
<dbReference type="AlphaFoldDB" id="A0A4Y3QQH9"/>
<evidence type="ECO:0000256" key="1">
    <source>
        <dbReference type="SAM" id="MobiDB-lite"/>
    </source>
</evidence>
<gene>
    <name evidence="2" type="ORF">MTE01_33870</name>
</gene>
<organism evidence="2 3">
    <name type="scientific">Microbacterium testaceum</name>
    <name type="common">Aureobacterium testaceum</name>
    <name type="synonym">Brevibacterium testaceum</name>
    <dbReference type="NCBI Taxonomy" id="2033"/>
    <lineage>
        <taxon>Bacteria</taxon>
        <taxon>Bacillati</taxon>
        <taxon>Actinomycetota</taxon>
        <taxon>Actinomycetes</taxon>
        <taxon>Micrococcales</taxon>
        <taxon>Microbacteriaceae</taxon>
        <taxon>Microbacterium</taxon>
    </lineage>
</organism>
<evidence type="ECO:0000313" key="2">
    <source>
        <dbReference type="EMBL" id="GEB47442.1"/>
    </source>
</evidence>
<accession>A0A4Y3QQH9</accession>
<protein>
    <submittedName>
        <fullName evidence="2">Uncharacterized protein</fullName>
    </submittedName>
</protein>